<dbReference type="Gene3D" id="1.20.5.530">
    <property type="entry name" value="Single helix bin"/>
    <property type="match status" value="1"/>
</dbReference>
<evidence type="ECO:0000256" key="9">
    <source>
        <dbReference type="PROSITE-ProRule" id="PRU10141"/>
    </source>
</evidence>
<comment type="catalytic activity">
    <reaction evidence="8">
        <text>L-seryl-[protein] + ATP = O-phospho-L-seryl-[protein] + ADP + H(+)</text>
        <dbReference type="Rhea" id="RHEA:17989"/>
        <dbReference type="Rhea" id="RHEA-COMP:9863"/>
        <dbReference type="Rhea" id="RHEA-COMP:11604"/>
        <dbReference type="ChEBI" id="CHEBI:15378"/>
        <dbReference type="ChEBI" id="CHEBI:29999"/>
        <dbReference type="ChEBI" id="CHEBI:30616"/>
        <dbReference type="ChEBI" id="CHEBI:83421"/>
        <dbReference type="ChEBI" id="CHEBI:456216"/>
        <dbReference type="EC" id="2.7.11.1"/>
    </reaction>
</comment>
<evidence type="ECO:0000256" key="10">
    <source>
        <dbReference type="SAM" id="MobiDB-lite"/>
    </source>
</evidence>
<dbReference type="SUPFAM" id="SSF56112">
    <property type="entry name" value="Protein kinase-like (PK-like)"/>
    <property type="match status" value="1"/>
</dbReference>
<dbReference type="PANTHER" id="PTHR48006">
    <property type="entry name" value="LEUCINE-RICH REPEAT-CONTAINING PROTEIN DDB_G0281931-RELATED"/>
    <property type="match status" value="1"/>
</dbReference>
<keyword evidence="6 9" id="KW-0067">ATP-binding</keyword>
<evidence type="ECO:0000256" key="3">
    <source>
        <dbReference type="ARBA" id="ARBA00022679"/>
    </source>
</evidence>
<dbReference type="InterPro" id="IPR051824">
    <property type="entry name" value="LRR_Rcpt-Like_S/T_Kinase"/>
</dbReference>
<dbReference type="Pfam" id="PF00069">
    <property type="entry name" value="Pkinase"/>
    <property type="match status" value="1"/>
</dbReference>
<dbReference type="EC" id="2.7.11.1" evidence="1"/>
<evidence type="ECO:0000256" key="4">
    <source>
        <dbReference type="ARBA" id="ARBA00022741"/>
    </source>
</evidence>
<reference evidence="12" key="1">
    <citation type="submission" date="2022-03" db="EMBL/GenBank/DDBJ databases">
        <authorList>
            <person name="Martin H S."/>
        </authorList>
    </citation>
    <scope>NUCLEOTIDE SEQUENCE</scope>
</reference>
<proteinExistence type="predicted"/>
<gene>
    <name evidence="12" type="ORF">IPOD504_LOCUS10877</name>
</gene>
<feature type="domain" description="Protein kinase" evidence="11">
    <location>
        <begin position="178"/>
        <end position="492"/>
    </location>
</feature>
<dbReference type="InterPro" id="IPR011009">
    <property type="entry name" value="Kinase-like_dom_sf"/>
</dbReference>
<keyword evidence="4 9" id="KW-0547">Nucleotide-binding</keyword>
<evidence type="ECO:0000256" key="5">
    <source>
        <dbReference type="ARBA" id="ARBA00022777"/>
    </source>
</evidence>
<dbReference type="InterPro" id="IPR000719">
    <property type="entry name" value="Prot_kinase_dom"/>
</dbReference>
<evidence type="ECO:0000256" key="8">
    <source>
        <dbReference type="ARBA" id="ARBA00048679"/>
    </source>
</evidence>
<dbReference type="PROSITE" id="PS50011">
    <property type="entry name" value="PROTEIN_KINASE_DOM"/>
    <property type="match status" value="1"/>
</dbReference>
<dbReference type="Gene3D" id="3.30.200.20">
    <property type="entry name" value="Phosphorylase Kinase, domain 1"/>
    <property type="match status" value="1"/>
</dbReference>
<comment type="catalytic activity">
    <reaction evidence="7">
        <text>L-threonyl-[protein] + ATP = O-phospho-L-threonyl-[protein] + ADP + H(+)</text>
        <dbReference type="Rhea" id="RHEA:46608"/>
        <dbReference type="Rhea" id="RHEA-COMP:11060"/>
        <dbReference type="Rhea" id="RHEA-COMP:11605"/>
        <dbReference type="ChEBI" id="CHEBI:15378"/>
        <dbReference type="ChEBI" id="CHEBI:30013"/>
        <dbReference type="ChEBI" id="CHEBI:30616"/>
        <dbReference type="ChEBI" id="CHEBI:61977"/>
        <dbReference type="ChEBI" id="CHEBI:456216"/>
        <dbReference type="EC" id="2.7.11.1"/>
    </reaction>
</comment>
<feature type="compositionally biased region" description="Low complexity" evidence="10">
    <location>
        <begin position="136"/>
        <end position="146"/>
    </location>
</feature>
<dbReference type="InterPro" id="IPR017441">
    <property type="entry name" value="Protein_kinase_ATP_BS"/>
</dbReference>
<organism evidence="12 13">
    <name type="scientific">Iphiclides podalirius</name>
    <name type="common">scarce swallowtail</name>
    <dbReference type="NCBI Taxonomy" id="110791"/>
    <lineage>
        <taxon>Eukaryota</taxon>
        <taxon>Metazoa</taxon>
        <taxon>Ecdysozoa</taxon>
        <taxon>Arthropoda</taxon>
        <taxon>Hexapoda</taxon>
        <taxon>Insecta</taxon>
        <taxon>Pterygota</taxon>
        <taxon>Neoptera</taxon>
        <taxon>Endopterygota</taxon>
        <taxon>Lepidoptera</taxon>
        <taxon>Glossata</taxon>
        <taxon>Ditrysia</taxon>
        <taxon>Papilionoidea</taxon>
        <taxon>Papilionidae</taxon>
        <taxon>Papilioninae</taxon>
        <taxon>Iphiclides</taxon>
    </lineage>
</organism>
<feature type="non-terminal residue" evidence="12">
    <location>
        <position position="1"/>
    </location>
</feature>
<dbReference type="InterPro" id="IPR008271">
    <property type="entry name" value="Ser/Thr_kinase_AS"/>
</dbReference>
<evidence type="ECO:0000256" key="7">
    <source>
        <dbReference type="ARBA" id="ARBA00047899"/>
    </source>
</evidence>
<sequence>MKYTPFNVIEIEQKAKQTMSSPTEQLFITWGQINHRVEELFILLHRMKHVPALRCLAPVVDSRFHRLLSKHENNKDGSSKDSEGDDPENGNQETAKVDGRNTSLPLPVMLLQKGINFMPSKAQNGATVSNDESTDESSTNNTSTSEAKPTGFDDELLKKISAIPMMQYEELKVATDNWSESNLLGKGGFGQVYKGVWKLSAVAVKRLRSNDGRSNRELIGEMCLNQYRHDNILPLYGYSLGGPEACLVYQYMAGGSLERRLRCKTEHPPLTWWQRYKIAHGVARGLQYLHTMAGTPLIHGDIKPGNILLDQCIMPKIGDFGLARKGPYGEERTHLKVSRVHGTRPYLPDEYLRSHYLSPAVDVFSYGVVMLEMATALPAMDRSRPAQLLSDYMHLRHREGADLGNINLISRSRPAQMLSDYMRLRHREGADLATDRSRPAQMLSDYMRLRHREGADLGNINLISRLLRFFFAELSATDRSRPAQMLSDYMRLRHREGADLGNINLISRLLRFFFAELSATDRSRPAQMLSDYMRLRHRDGADMAMLEDGNIRGTPSSNPPLCLEFIRIGLHCTQYNRQERPTMLEVYKRLDSMNIPENY</sequence>
<dbReference type="PROSITE" id="PS00107">
    <property type="entry name" value="PROTEIN_KINASE_ATP"/>
    <property type="match status" value="1"/>
</dbReference>
<keyword evidence="5" id="KW-0418">Kinase</keyword>
<evidence type="ECO:0000256" key="2">
    <source>
        <dbReference type="ARBA" id="ARBA00022527"/>
    </source>
</evidence>
<dbReference type="Gene3D" id="1.10.510.10">
    <property type="entry name" value="Transferase(Phosphotransferase) domain 1"/>
    <property type="match status" value="1"/>
</dbReference>
<evidence type="ECO:0000256" key="1">
    <source>
        <dbReference type="ARBA" id="ARBA00012513"/>
    </source>
</evidence>
<dbReference type="PROSITE" id="PS00108">
    <property type="entry name" value="PROTEIN_KINASE_ST"/>
    <property type="match status" value="1"/>
</dbReference>
<evidence type="ECO:0000259" key="11">
    <source>
        <dbReference type="PROSITE" id="PS50011"/>
    </source>
</evidence>
<dbReference type="EMBL" id="OW152838">
    <property type="protein sequence ID" value="CAH2059455.1"/>
    <property type="molecule type" value="Genomic_DNA"/>
</dbReference>
<evidence type="ECO:0000313" key="13">
    <source>
        <dbReference type="Proteomes" id="UP000837857"/>
    </source>
</evidence>
<dbReference type="SMART" id="SM00220">
    <property type="entry name" value="S_TKc"/>
    <property type="match status" value="1"/>
</dbReference>
<dbReference type="PANTHER" id="PTHR48006:SF102">
    <property type="entry name" value="LEUCINE-RICH REPEAT-CONTAINING PROTEIN DDB_G0281931-RELATED"/>
    <property type="match status" value="1"/>
</dbReference>
<feature type="binding site" evidence="9">
    <location>
        <position position="205"/>
    </location>
    <ligand>
        <name>ATP</name>
        <dbReference type="ChEBI" id="CHEBI:30616"/>
    </ligand>
</feature>
<evidence type="ECO:0000313" key="12">
    <source>
        <dbReference type="EMBL" id="CAH2059455.1"/>
    </source>
</evidence>
<dbReference type="SUPFAM" id="SSF47986">
    <property type="entry name" value="DEATH domain"/>
    <property type="match status" value="1"/>
</dbReference>
<dbReference type="InterPro" id="IPR011029">
    <property type="entry name" value="DEATH-like_dom_sf"/>
</dbReference>
<feature type="compositionally biased region" description="Polar residues" evidence="10">
    <location>
        <begin position="89"/>
        <end position="103"/>
    </location>
</feature>
<accession>A0ABN8INK0</accession>
<dbReference type="Proteomes" id="UP000837857">
    <property type="component" value="Chromosome 26"/>
</dbReference>
<keyword evidence="13" id="KW-1185">Reference proteome</keyword>
<feature type="compositionally biased region" description="Basic and acidic residues" evidence="10">
    <location>
        <begin position="70"/>
        <end position="82"/>
    </location>
</feature>
<evidence type="ECO:0000256" key="6">
    <source>
        <dbReference type="ARBA" id="ARBA00022840"/>
    </source>
</evidence>
<keyword evidence="2" id="KW-0723">Serine/threonine-protein kinase</keyword>
<keyword evidence="3" id="KW-0808">Transferase</keyword>
<feature type="region of interest" description="Disordered" evidence="10">
    <location>
        <begin position="70"/>
        <end position="103"/>
    </location>
</feature>
<protein>
    <recommendedName>
        <fullName evidence="1">non-specific serine/threonine protein kinase</fullName>
        <ecNumber evidence="1">2.7.11.1</ecNumber>
    </recommendedName>
</protein>
<feature type="region of interest" description="Disordered" evidence="10">
    <location>
        <begin position="121"/>
        <end position="151"/>
    </location>
</feature>
<name>A0ABN8INK0_9NEOP</name>